<reference evidence="28 34" key="9">
    <citation type="submission" date="2020-02" db="EMBL/GenBank/DDBJ databases">
        <authorList>
            <person name="Orynbayev M."/>
            <person name="Nissanova R."/>
            <person name="Sultankulova K."/>
            <person name="Kozhabergenov N."/>
        </authorList>
    </citation>
    <scope>NUCLEOTIDE SEQUENCE [LARGE SCALE GENOMIC DNA]</scope>
    <source>
        <strain evidence="28 34">Neethling-RIBSP vaccine</strain>
    </source>
</reference>
<feature type="transmembrane region" description="Helical" evidence="18">
    <location>
        <begin position="7"/>
        <end position="26"/>
    </location>
</feature>
<evidence type="ECO:0000256" key="13">
    <source>
        <dbReference type="ARBA" id="ARBA00023280"/>
    </source>
</evidence>
<dbReference type="GO" id="GO:0005576">
    <property type="term" value="C:extracellular region"/>
    <property type="evidence" value="ECO:0007669"/>
    <property type="project" value="UniProtKB-SubCell"/>
</dbReference>
<dbReference type="SUPFAM" id="SSF48726">
    <property type="entry name" value="Immunoglobulin"/>
    <property type="match status" value="2"/>
</dbReference>
<reference evidence="22" key="4">
    <citation type="journal article" date="2017" name="Genome Announc.">
        <title>Complete Genome Sequence of the Lumpy Skin Disease Virus Isolated from the First Reported Case in Greece in 2015.</title>
        <authorList>
            <person name="Agianniotaki E.I."/>
            <person name="Mathijs E."/>
            <person name="Vandenbussche F."/>
            <person name="Tasioudi K.E."/>
            <person name="Haegeman A."/>
            <person name="Iliadou P."/>
            <person name="Chaintoutis S.C."/>
            <person name="Dovas C.I."/>
            <person name="Van Borm S."/>
            <person name="Chondrokouki E.D."/>
            <person name="De Clercq K."/>
        </authorList>
    </citation>
    <scope>NUCLEOTIDE SEQUENCE [LARGE SCALE GENOMIC DNA]</scope>
    <source>
        <strain evidence="22">Evros/GR/15</strain>
    </source>
</reference>
<reference evidence="21" key="2">
    <citation type="submission" date="2016-08" db="EMBL/GenBank/DDBJ databases">
        <title>Complete Genome Sequence of the Capripoxvirus Strain KSGP 0240 from a Commercial Live Attenuated Vaccine.</title>
        <authorList>
            <person name="Vandenbussche F."/>
            <person name="Mathijs E."/>
            <person name="Haegeman A."/>
            <person name="Abdeldayem F."/>
            <person name="Van Borm S."/>
            <person name="De Clercq K."/>
        </authorList>
    </citation>
    <scope>NUCLEOTIDE SEQUENCE [LARGE SCALE GENOMIC DNA]</scope>
    <source>
        <strain evidence="21">KSGP 0240</strain>
    </source>
</reference>
<evidence type="ECO:0000256" key="17">
    <source>
        <dbReference type="ARBA" id="ARBA00045444"/>
    </source>
</evidence>
<keyword evidence="14" id="KW-0393">Immunoglobulin domain</keyword>
<evidence type="ECO:0000313" key="26">
    <source>
        <dbReference type="EMBL" id="QEJ78558.1"/>
    </source>
</evidence>
<dbReference type="GeneID" id="921610"/>
<evidence type="ECO:0000256" key="15">
    <source>
        <dbReference type="ARBA" id="ARBA00038761"/>
    </source>
</evidence>
<dbReference type="PANTHER" id="PTHR11890:SF44">
    <property type="entry name" value="X-LINKED INTERLEUKIN-1 RECEPTOR ACCESSORY PROTEIN-LIKE 2"/>
    <property type="match status" value="1"/>
</dbReference>
<dbReference type="SMART" id="SM00409">
    <property type="entry name" value="IG"/>
    <property type="match status" value="2"/>
</dbReference>
<comment type="subcellular location">
    <subcellularLocation>
        <location evidence="1">Secreted</location>
    </subcellularLocation>
</comment>
<gene>
    <name evidence="21" type="primary">LSDV013</name>
    <name evidence="22" type="synonym">LD013a</name>
    <name evidence="27" type="ORF">LD013</name>
    <name evidence="26" type="ORF">LSD-Kenya_013</name>
</gene>
<dbReference type="Proteomes" id="UP000679706">
    <property type="component" value="Segment"/>
</dbReference>
<dbReference type="Proteomes" id="UP000427849">
    <property type="component" value="Segment"/>
</dbReference>
<reference evidence="23" key="5">
    <citation type="journal article" date="2017" name="Genome Announc.">
        <title>Complete Genome Sequence of Lumpy Skin Disease Virus Isolate SERBIA/Bujanovac/2016, Detected during an Outbreak in the Balkan Area.</title>
        <authorList>
            <person name="Toplak I."/>
            <person name="Petrovic T."/>
            <person name="Vidanovic D."/>
            <person name="Lazic S."/>
            <person name="Sekler M."/>
            <person name="Manic M."/>
            <person name="Petrovic M."/>
            <person name="Kuhar U."/>
        </authorList>
    </citation>
    <scope>NUCLEOTIDE SEQUENCE [LARGE SCALE GENOMIC DNA]</scope>
    <source>
        <strain evidence="23">SERBIA/Bujanovac/2016</strain>
    </source>
</reference>
<reference evidence="30" key="10">
    <citation type="submission" date="2020-12" db="EMBL/GenBank/DDBJ databases">
        <authorList>
            <person name="Yuan Y.X."/>
            <person name="Shao J.W."/>
            <person name="Zhang X."/>
            <person name="Wang N.L."/>
            <person name="Liu Q."/>
            <person name="Ma J."/>
        </authorList>
    </citation>
    <scope>NUCLEOTIDE SEQUENCE</scope>
    <source>
        <strain evidence="30">China/GD01/2020</strain>
    </source>
</reference>
<keyword evidence="18" id="KW-0472">Membrane</keyword>
<dbReference type="EMBL" id="MW631933">
    <property type="protein sequence ID" value="QTO65940.1"/>
    <property type="molecule type" value="Genomic_DNA"/>
</dbReference>
<organism evidence="21">
    <name type="scientific">Lumpy skin disease virus</name>
    <name type="common">LSDV</name>
    <dbReference type="NCBI Taxonomy" id="59509"/>
    <lineage>
        <taxon>Viruses</taxon>
        <taxon>Varidnaviria</taxon>
        <taxon>Bamfordvirae</taxon>
        <taxon>Nucleocytoviricota</taxon>
        <taxon>Pokkesviricetes</taxon>
        <taxon>Chitovirales</taxon>
        <taxon>Poxviridae</taxon>
        <taxon>Chordopoxvirinae</taxon>
        <taxon>Capripoxvirus</taxon>
        <taxon>Capripoxvirus lumpyskinpox</taxon>
    </lineage>
</organism>
<evidence type="ECO:0000313" key="31">
    <source>
        <dbReference type="Proteomes" id="UP000127252"/>
    </source>
</evidence>
<dbReference type="InterPro" id="IPR013783">
    <property type="entry name" value="Ig-like_fold"/>
</dbReference>
<dbReference type="Proteomes" id="UP000316129">
    <property type="component" value="Segment"/>
</dbReference>
<dbReference type="PROSITE" id="PS50835">
    <property type="entry name" value="IG_LIKE"/>
    <property type="match status" value="2"/>
</dbReference>
<keyword evidence="31" id="KW-1185">Reference proteome</keyword>
<dbReference type="EMBL" id="MN642592">
    <property type="protein sequence ID" value="QGM12465.1"/>
    <property type="molecule type" value="Genomic_DNA"/>
</dbReference>
<organismHost>
    <name type="scientific">Bos taurus</name>
    <name type="common">Bovine</name>
    <dbReference type="NCBI Taxonomy" id="9913"/>
</organismHost>
<evidence type="ECO:0000313" key="22">
    <source>
        <dbReference type="EMBL" id="ARO77320.1"/>
    </source>
</evidence>
<keyword evidence="21" id="KW-0675">Receptor</keyword>
<evidence type="ECO:0000313" key="29">
    <source>
        <dbReference type="EMBL" id="QTO65940.1"/>
    </source>
</evidence>
<dbReference type="InterPro" id="IPR007110">
    <property type="entry name" value="Ig-like_dom"/>
</dbReference>
<evidence type="ECO:0000256" key="6">
    <source>
        <dbReference type="ARBA" id="ARBA00022632"/>
    </source>
</evidence>
<comment type="function">
    <text evidence="17">Counteracts the antiviral effects of host IFN-alpha/beta and key IFN-inducible proteins involved in viral RNA degradation suxh as host OAS1. Acts as a soluble IFN-alpha receptor and thus inhibits the interaction between host IFN-alpha and its receptor.</text>
</comment>
<evidence type="ECO:0000313" key="27">
    <source>
        <dbReference type="EMBL" id="QGM12465.1"/>
    </source>
</evidence>
<dbReference type="EMBL" id="KY702007">
    <property type="protein sequence ID" value="ART89337.1"/>
    <property type="molecule type" value="Genomic_DNA"/>
</dbReference>
<dbReference type="EMBL" id="MW355944">
    <property type="protein sequence ID" value="QWA14588.1"/>
    <property type="molecule type" value="Genomic_DNA"/>
</dbReference>
<feature type="domain" description="Ig-like" evidence="19">
    <location>
        <begin position="136"/>
        <end position="210"/>
    </location>
</feature>
<protein>
    <recommendedName>
        <fullName evidence="16">Soluble interferon alpha/beta receptor OPG204</fullName>
    </recommendedName>
</protein>
<evidence type="ECO:0000313" key="34">
    <source>
        <dbReference type="Proteomes" id="UP000500700"/>
    </source>
</evidence>
<dbReference type="GO" id="GO:0039502">
    <property type="term" value="P:symbiont-mediated suppression of host type I interferon-mediated signaling pathway"/>
    <property type="evidence" value="ECO:0007669"/>
    <property type="project" value="UniProtKB-KW"/>
</dbReference>
<evidence type="ECO:0000256" key="3">
    <source>
        <dbReference type="ARBA" id="ARBA00022518"/>
    </source>
</evidence>
<keyword evidence="4" id="KW-0964">Secreted</keyword>
<keyword evidence="7" id="KW-0732">Signal</keyword>
<evidence type="ECO:0000256" key="4">
    <source>
        <dbReference type="ARBA" id="ARBA00022525"/>
    </source>
</evidence>
<evidence type="ECO:0000313" key="28">
    <source>
        <dbReference type="EMBL" id="QIM58691.1"/>
    </source>
</evidence>
<evidence type="ECO:0000259" key="19">
    <source>
        <dbReference type="PROSITE" id="PS50835"/>
    </source>
</evidence>
<dbReference type="Proteomes" id="UP000320780">
    <property type="component" value="Segment"/>
</dbReference>
<reference evidence="24" key="3">
    <citation type="submission" date="2016-09" db="EMBL/GenBank/DDBJ databases">
        <title>Complete Genome Sequence Of A Lumpy Skin Disease Virus Strain Isolated From An Outbreak In Israel In 2012.</title>
        <authorList>
            <person name="Vandenbussche F."/>
            <person name="Mathijs E."/>
            <person name="Haegeman A."/>
            <person name="Gelman B."/>
            <person name="Van Borm S."/>
            <person name="De Clercq K."/>
        </authorList>
    </citation>
    <scope>NUCLEOTIDE SEQUENCE [LARGE SCALE GENOMIC DNA]</scope>
    <source>
        <strain evidence="24">155920/2012</strain>
    </source>
</reference>
<dbReference type="EMBL" id="MT130502">
    <property type="protein sequence ID" value="QIM58691.1"/>
    <property type="molecule type" value="Genomic_DNA"/>
</dbReference>
<keyword evidence="18" id="KW-1133">Transmembrane helix</keyword>
<dbReference type="InterPro" id="IPR015621">
    <property type="entry name" value="IL-1_rcpt_fam"/>
</dbReference>
<dbReference type="EMBL" id="MN072619">
    <property type="protein sequence ID" value="QEJ78558.1"/>
    <property type="molecule type" value="Genomic_DNA"/>
</dbReference>
<reference evidence="20 31" key="1">
    <citation type="journal article" date="2001" name="J. Virol.">
        <title>Genome of lumpy skin disease virus.</title>
        <authorList>
            <person name="Tulman E.R."/>
            <person name="Afonso C.L."/>
            <person name="Lu Z."/>
            <person name="Zsak L."/>
            <person name="Kutish G.F."/>
            <person name="Rock D.L."/>
        </authorList>
    </citation>
    <scope>NUCLEOTIDE SEQUENCE [LARGE SCALE GENOMIC DNA]</scope>
    <source>
        <strain evidence="31">Isolate Bovine/Kenya/Neethling 2490/1958) (LSDV) (Lumpy skin disease virus (isolate NI-2490)</strain>
        <strain evidence="20">Neethling 2490</strain>
    </source>
</reference>
<dbReference type="Gene3D" id="2.60.40.10">
    <property type="entry name" value="Immunoglobulins"/>
    <property type="match status" value="3"/>
</dbReference>
<dbReference type="Proteomes" id="UP000127252">
    <property type="component" value="Segment"/>
</dbReference>
<accession>A0A1B3B5Z8</accession>
<evidence type="ECO:0000313" key="21">
    <source>
        <dbReference type="EMBL" id="AOE47589.1"/>
    </source>
</evidence>
<dbReference type="Pfam" id="PF07679">
    <property type="entry name" value="I-set"/>
    <property type="match status" value="1"/>
</dbReference>
<keyword evidence="5" id="KW-0945">Host-virus interaction</keyword>
<keyword evidence="12" id="KW-0922">Interferon antiviral system evasion</keyword>
<comment type="similarity">
    <text evidence="2">Belongs to the interleukin-1 receptor family.</text>
</comment>
<evidence type="ECO:0000313" key="23">
    <source>
        <dbReference type="EMBL" id="ART89337.1"/>
    </source>
</evidence>
<evidence type="ECO:0000256" key="11">
    <source>
        <dbReference type="ARBA" id="ARBA00023180"/>
    </source>
</evidence>
<evidence type="ECO:0000256" key="5">
    <source>
        <dbReference type="ARBA" id="ARBA00022581"/>
    </source>
</evidence>
<evidence type="ECO:0000256" key="10">
    <source>
        <dbReference type="ARBA" id="ARBA00023157"/>
    </source>
</evidence>
<dbReference type="Proteomes" id="UP000317895">
    <property type="component" value="Genome"/>
</dbReference>
<accession>Q91MZ1</accession>
<dbReference type="KEGG" id="vg:921610"/>
<reference evidence="27 33" key="8">
    <citation type="submission" date="2019-11" db="EMBL/GenBank/DDBJ databases">
        <title>Complete Genome Sequence of the Lumpy Skin Disease Virus Isolated from the 2016 Outbreak in Kazakhstan.</title>
        <authorList>
            <person name="Mathijs E."/>
            <person name="Vandenbussche F."/>
            <person name="Saduakassova M."/>
            <person name="Kabduldanov T."/>
            <person name="Haegeman A."/>
            <person name="Aerts L."/>
            <person name="Kyzaibayev T."/>
            <person name="Sultanov A."/>
            <person name="Van Borm S."/>
            <person name="De Clercq K."/>
        </authorList>
    </citation>
    <scope>NUCLEOTIDE SEQUENCE [LARGE SCALE GENOMIC DNA]</scope>
    <source>
        <strain evidence="27 33">Kubash/KAZ/16</strain>
    </source>
</reference>
<evidence type="ECO:0000256" key="7">
    <source>
        <dbReference type="ARBA" id="ARBA00022729"/>
    </source>
</evidence>
<evidence type="ECO:0000256" key="8">
    <source>
        <dbReference type="ARBA" id="ARBA00022737"/>
    </source>
</evidence>
<keyword evidence="18" id="KW-0812">Transmembrane</keyword>
<evidence type="ECO:0000256" key="14">
    <source>
        <dbReference type="ARBA" id="ARBA00023319"/>
    </source>
</evidence>
<keyword evidence="11" id="KW-0325">Glycoprotein</keyword>
<dbReference type="InterPro" id="IPR036179">
    <property type="entry name" value="Ig-like_dom_sf"/>
</dbReference>
<reference evidence="25" key="6">
    <citation type="journal article" date="2018" name="Transbound. Emerg. Dis.">
        <title>Epidemiological characterization of lumpy skin disease outbreaks in Russia in 2016.</title>
        <authorList>
            <person name="Sprygin A."/>
            <person name="Artyuchova E."/>
            <person name="Babin Y."/>
            <person name="Prutnikov P."/>
            <person name="Kostrova E."/>
            <person name="Byadovskaya O."/>
            <person name="Kononov A."/>
        </authorList>
    </citation>
    <scope>NUCLEOTIDE SEQUENCE [LARGE SCALE GENOMIC DNA]</scope>
    <source>
        <strain evidence="25">LSDV/Russia/Dagestan/2015</strain>
    </source>
</reference>
<dbReference type="Proteomes" id="UP000316259">
    <property type="component" value="Segment"/>
</dbReference>
<evidence type="ECO:0000313" key="32">
    <source>
        <dbReference type="Proteomes" id="UP000324027"/>
    </source>
</evidence>
<dbReference type="GO" id="GO:0052170">
    <property type="term" value="P:symbiont-mediated suppression of host innate immune response"/>
    <property type="evidence" value="ECO:0007669"/>
    <property type="project" value="UniProtKB-KW"/>
</dbReference>
<evidence type="ECO:0000256" key="16">
    <source>
        <dbReference type="ARBA" id="ARBA00041012"/>
    </source>
</evidence>
<dbReference type="InterPro" id="IPR013098">
    <property type="entry name" value="Ig_I-set"/>
</dbReference>
<dbReference type="Proteomes" id="UP000500700">
    <property type="component" value="Segment"/>
</dbReference>
<evidence type="ECO:0000313" key="30">
    <source>
        <dbReference type="EMBL" id="QWA14588.1"/>
    </source>
</evidence>
<feature type="domain" description="Ig-like" evidence="19">
    <location>
        <begin position="37"/>
        <end position="124"/>
    </location>
</feature>
<dbReference type="EMBL" id="KY829023">
    <property type="protein sequence ID" value="ARO77320.1"/>
    <property type="molecule type" value="Genomic_DNA"/>
</dbReference>
<evidence type="ECO:0000256" key="2">
    <source>
        <dbReference type="ARBA" id="ARBA00009752"/>
    </source>
</evidence>
<evidence type="ECO:0000256" key="12">
    <source>
        <dbReference type="ARBA" id="ARBA00023258"/>
    </source>
</evidence>
<dbReference type="Proteomes" id="UP000324027">
    <property type="component" value="Segment"/>
</dbReference>
<dbReference type="PANTHER" id="PTHR11890">
    <property type="entry name" value="INTERLEUKIN-1 RECEPTOR FAMILY MEMBER"/>
    <property type="match status" value="1"/>
</dbReference>
<evidence type="ECO:0000256" key="9">
    <source>
        <dbReference type="ARBA" id="ARBA00022830"/>
    </source>
</evidence>
<proteinExistence type="inferred from homology"/>
<keyword evidence="10" id="KW-1015">Disulfide bond</keyword>
<dbReference type="EMBL" id="KX683219">
    <property type="protein sequence ID" value="AOE47589.1"/>
    <property type="molecule type" value="Genomic_DNA"/>
</dbReference>
<keyword evidence="3" id="KW-0244">Early protein</keyword>
<sequence length="341" mass="40131">MEKVTTFIFYLLIINVKILAFTKLSFGCLQSVMKTFENNSEIVKCPYVDTLNYNTTVKWFLVNYNKYVKTGDVKKSFHEFKNTDRVYSVGHSLWINNITKNDSGIYACNVHNSTYYFTSSVMLDVYKKETINSVIGTNYELLCINTKNFINTFNCSYEVNWFKDREKINNNFKYKKSKEKLLIRNISKSDEGVYLCSITTDTRCNPKNLALKRYYHNNVIKKRFKDDINLTVNFLNSTIALGKNFLMECIGESKNIQRVYGSSIFWLINGVNVLDYDRSKNIYLGREMYVGNSYKIALIIKEVKRKYLSANFTCNLRNLEYNYLTKKIKYVNLKTLYKNEI</sequence>
<reference evidence="29" key="11">
    <citation type="submission" date="2021-02" db="EMBL/GenBank/DDBJ databases">
        <title>Complete genome sequence of the capripoxvirus KSGP 0240 vaccine strain refreshed on cattle.</title>
        <authorList>
            <person name="Bamouh Z."/>
            <person name="Fellahi S."/>
            <person name="Khayi S."/>
            <person name="Hamdi J."/>
            <person name="Omari Tadlaoui K."/>
            <person name="Fassi-Fihri O."/>
            <person name="Elharrak M."/>
        </authorList>
    </citation>
    <scope>NUCLEOTIDE SEQUENCE</scope>
    <source>
        <strain evidence="29">LSD</strain>
    </source>
</reference>
<dbReference type="EMBL" id="MH893760">
    <property type="protein sequence ID" value="AZC86013.1"/>
    <property type="molecule type" value="Genomic_DNA"/>
</dbReference>
<comment type="subunit">
    <text evidence="15">Interacts with host IFNA1.</text>
</comment>
<dbReference type="EMBL" id="KX894508">
    <property type="protein sequence ID" value="ATG80198.1"/>
    <property type="molecule type" value="Genomic_DNA"/>
</dbReference>
<keyword evidence="6" id="KW-1090">Inhibition of host innate immune response by virus</keyword>
<evidence type="ECO:0000313" key="24">
    <source>
        <dbReference type="EMBL" id="ATG80198.1"/>
    </source>
</evidence>
<dbReference type="InterPro" id="IPR003599">
    <property type="entry name" value="Ig_sub"/>
</dbReference>
<evidence type="ECO:0000313" key="25">
    <source>
        <dbReference type="EMBL" id="AZC86013.1"/>
    </source>
</evidence>
<evidence type="ECO:0000256" key="1">
    <source>
        <dbReference type="ARBA" id="ARBA00004613"/>
    </source>
</evidence>
<dbReference type="RefSeq" id="NP_150447.1">
    <property type="nucleotide sequence ID" value="NC_003027.1"/>
</dbReference>
<keyword evidence="8" id="KW-0677">Repeat</keyword>
<dbReference type="Proteomes" id="UP000671948">
    <property type="component" value="Segment"/>
</dbReference>
<keyword evidence="9" id="KW-1114">Inhibition of host interferon signaling pathway by virus</keyword>
<evidence type="ECO:0000313" key="20">
    <source>
        <dbReference type="EMBL" id="AAK84974.1"/>
    </source>
</evidence>
<dbReference type="Proteomes" id="UP000316459">
    <property type="component" value="Segment"/>
</dbReference>
<dbReference type="EMBL" id="AF325528">
    <property type="protein sequence ID" value="AAK84974.1"/>
    <property type="molecule type" value="Genomic_DNA"/>
</dbReference>
<keyword evidence="13" id="KW-0899">Viral immunoevasion</keyword>
<name>A0A1B3B5Z8_LSDV</name>
<evidence type="ECO:0000313" key="33">
    <source>
        <dbReference type="Proteomes" id="UP000427849"/>
    </source>
</evidence>
<reference evidence="26 32" key="7">
    <citation type="journal article" date="2019" name="Transbound. Emerg. Dis.">
        <title>Extended sequencing of vaccine and wild-type capripoxvirus isolates provides insights into genes modulating virulence and host range.</title>
        <authorList>
            <person name="Biswas S."/>
            <person name="Noyce R.S."/>
            <person name="Babiuk L.A."/>
            <person name="Lung O."/>
            <person name="Bulach D.M."/>
            <person name="Bowden T.R."/>
            <person name="Boyle D.B."/>
            <person name="Babiuk S."/>
            <person name="Evans D.H."/>
        </authorList>
    </citation>
    <scope>NUCLEOTIDE SEQUENCE [LARGE SCALE GENOMIC DNA]</scope>
    <source>
        <strain evidence="26">Kenya</strain>
    </source>
</reference>
<evidence type="ECO:0000256" key="18">
    <source>
        <dbReference type="SAM" id="Phobius"/>
    </source>
</evidence>